<evidence type="ECO:0000256" key="3">
    <source>
        <dbReference type="ARBA" id="ARBA00022475"/>
    </source>
</evidence>
<comment type="subcellular location">
    <subcellularLocation>
        <location evidence="1">Cell membrane</location>
        <topology evidence="1">Multi-pass membrane protein</topology>
    </subcellularLocation>
</comment>
<gene>
    <name evidence="9" type="ORF">SAMN05421779_10538</name>
</gene>
<dbReference type="InterPro" id="IPR020846">
    <property type="entry name" value="MFS_dom"/>
</dbReference>
<feature type="transmembrane region" description="Helical" evidence="7">
    <location>
        <begin position="311"/>
        <end position="334"/>
    </location>
</feature>
<evidence type="ECO:0000313" key="10">
    <source>
        <dbReference type="Proteomes" id="UP000185678"/>
    </source>
</evidence>
<keyword evidence="3" id="KW-1003">Cell membrane</keyword>
<evidence type="ECO:0000256" key="1">
    <source>
        <dbReference type="ARBA" id="ARBA00004651"/>
    </source>
</evidence>
<evidence type="ECO:0000256" key="6">
    <source>
        <dbReference type="ARBA" id="ARBA00023136"/>
    </source>
</evidence>
<dbReference type="STRING" id="80876.SAMN05421779_10538"/>
<keyword evidence="2" id="KW-0813">Transport</keyword>
<accession>A0A1N7ND41</accession>
<feature type="transmembrane region" description="Helical" evidence="7">
    <location>
        <begin position="285"/>
        <end position="305"/>
    </location>
</feature>
<feature type="transmembrane region" description="Helical" evidence="7">
    <location>
        <begin position="225"/>
        <end position="246"/>
    </location>
</feature>
<dbReference type="RefSeq" id="WP_076400984.1">
    <property type="nucleotide sequence ID" value="NZ_FTOA01000005.1"/>
</dbReference>
<dbReference type="InterPro" id="IPR010290">
    <property type="entry name" value="TM_effector"/>
</dbReference>
<dbReference type="Gene3D" id="1.20.1250.20">
    <property type="entry name" value="MFS general substrate transporter like domains"/>
    <property type="match status" value="1"/>
</dbReference>
<proteinExistence type="predicted"/>
<feature type="transmembrane region" description="Helical" evidence="7">
    <location>
        <begin position="80"/>
        <end position="98"/>
    </location>
</feature>
<organism evidence="9 10">
    <name type="scientific">Insolitispirillum peregrinum</name>
    <dbReference type="NCBI Taxonomy" id="80876"/>
    <lineage>
        <taxon>Bacteria</taxon>
        <taxon>Pseudomonadati</taxon>
        <taxon>Pseudomonadota</taxon>
        <taxon>Alphaproteobacteria</taxon>
        <taxon>Rhodospirillales</taxon>
        <taxon>Novispirillaceae</taxon>
        <taxon>Insolitispirillum</taxon>
    </lineage>
</organism>
<evidence type="ECO:0000256" key="7">
    <source>
        <dbReference type="SAM" id="Phobius"/>
    </source>
</evidence>
<evidence type="ECO:0000256" key="2">
    <source>
        <dbReference type="ARBA" id="ARBA00022448"/>
    </source>
</evidence>
<dbReference type="PANTHER" id="PTHR23513:SF11">
    <property type="entry name" value="STAPHYLOFERRIN A TRANSPORTER"/>
    <property type="match status" value="1"/>
</dbReference>
<reference evidence="9 10" key="1">
    <citation type="submission" date="2017-01" db="EMBL/GenBank/DDBJ databases">
        <authorList>
            <person name="Mah S.A."/>
            <person name="Swanson W.J."/>
            <person name="Moy G.W."/>
            <person name="Vacquier V.D."/>
        </authorList>
    </citation>
    <scope>NUCLEOTIDE SEQUENCE [LARGE SCALE GENOMIC DNA]</scope>
    <source>
        <strain evidence="9 10">DSM 11589</strain>
    </source>
</reference>
<evidence type="ECO:0000256" key="4">
    <source>
        <dbReference type="ARBA" id="ARBA00022692"/>
    </source>
</evidence>
<keyword evidence="10" id="KW-1185">Reference proteome</keyword>
<dbReference type="Proteomes" id="UP000185678">
    <property type="component" value="Unassembled WGS sequence"/>
</dbReference>
<dbReference type="PANTHER" id="PTHR23513">
    <property type="entry name" value="INTEGRAL MEMBRANE EFFLUX PROTEIN-RELATED"/>
    <property type="match status" value="1"/>
</dbReference>
<dbReference type="InterPro" id="IPR036259">
    <property type="entry name" value="MFS_trans_sf"/>
</dbReference>
<dbReference type="SUPFAM" id="SSF103473">
    <property type="entry name" value="MFS general substrate transporter"/>
    <property type="match status" value="1"/>
</dbReference>
<dbReference type="CDD" id="cd06173">
    <property type="entry name" value="MFS_MefA_like"/>
    <property type="match status" value="1"/>
</dbReference>
<dbReference type="GO" id="GO:0005886">
    <property type="term" value="C:plasma membrane"/>
    <property type="evidence" value="ECO:0007669"/>
    <property type="project" value="UniProtKB-SubCell"/>
</dbReference>
<sequence>MRLPGLLHALHAPRYRRYFAGQAVSILGTWLQTVAMSWLVYRLTGSATLLGTTAFLAQSPQLLVSPLAGPLIDRWDKRRMFLIVQSGMVTQAVILAGLTASGLLVPWHLILLAGVFGLFNAVDVPLRQSMLAGLVDDRAMLRNAIALNASLFNGARFVGPPLAGAILAATSEAVCFGLNALSFLAVALAVASLPAQPASGPSSGLLTALRDGLRFAITSLPIRRLLLGVAALNATGSAFMVLMPVVAKDVFSGTVETLGWLLGASGAGALVGTLLVASRKNTCQLVRLIVLGWCLAAGNLALLAGTGWLSLAMLASLGIGMGITAVNVSTNALLQSLAPDSLRGRVMSSFTALRFGMDAVGGLMAGWLTHQFGVSPVLAAEAALVTAGTLWMWSRSASIRQGAKP</sequence>
<dbReference type="Pfam" id="PF05977">
    <property type="entry name" value="MFS_3"/>
    <property type="match status" value="1"/>
</dbReference>
<evidence type="ECO:0000256" key="5">
    <source>
        <dbReference type="ARBA" id="ARBA00022989"/>
    </source>
</evidence>
<feature type="transmembrane region" description="Helical" evidence="7">
    <location>
        <begin position="346"/>
        <end position="368"/>
    </location>
</feature>
<evidence type="ECO:0000313" key="9">
    <source>
        <dbReference type="EMBL" id="SIS96277.1"/>
    </source>
</evidence>
<feature type="transmembrane region" description="Helical" evidence="7">
    <location>
        <begin position="20"/>
        <end position="41"/>
    </location>
</feature>
<feature type="transmembrane region" description="Helical" evidence="7">
    <location>
        <begin position="104"/>
        <end position="122"/>
    </location>
</feature>
<keyword evidence="6 7" id="KW-0472">Membrane</keyword>
<dbReference type="AlphaFoldDB" id="A0A1N7ND41"/>
<dbReference type="GO" id="GO:0022857">
    <property type="term" value="F:transmembrane transporter activity"/>
    <property type="evidence" value="ECO:0007669"/>
    <property type="project" value="InterPro"/>
</dbReference>
<feature type="transmembrane region" description="Helical" evidence="7">
    <location>
        <begin position="258"/>
        <end position="278"/>
    </location>
</feature>
<name>A0A1N7ND41_9PROT</name>
<protein>
    <submittedName>
        <fullName evidence="9">Predicted arabinose efflux permease, MFS family</fullName>
    </submittedName>
</protein>
<keyword evidence="5 7" id="KW-1133">Transmembrane helix</keyword>
<dbReference type="EMBL" id="FTOA01000005">
    <property type="protein sequence ID" value="SIS96277.1"/>
    <property type="molecule type" value="Genomic_DNA"/>
</dbReference>
<feature type="domain" description="Major facilitator superfamily (MFS) profile" evidence="8">
    <location>
        <begin position="1"/>
        <end position="400"/>
    </location>
</feature>
<keyword evidence="4 7" id="KW-0812">Transmembrane</keyword>
<dbReference type="PROSITE" id="PS50850">
    <property type="entry name" value="MFS"/>
    <property type="match status" value="1"/>
</dbReference>
<feature type="transmembrane region" description="Helical" evidence="7">
    <location>
        <begin position="374"/>
        <end position="394"/>
    </location>
</feature>
<evidence type="ECO:0000259" key="8">
    <source>
        <dbReference type="PROSITE" id="PS50850"/>
    </source>
</evidence>
<dbReference type="OrthoDB" id="9809918at2"/>